<dbReference type="Proteomes" id="UP001363151">
    <property type="component" value="Unassembled WGS sequence"/>
</dbReference>
<dbReference type="PROSITE" id="PS51184">
    <property type="entry name" value="JMJC"/>
    <property type="match status" value="1"/>
</dbReference>
<dbReference type="EMBL" id="JBBJCI010000230">
    <property type="protein sequence ID" value="KAK7238370.1"/>
    <property type="molecule type" value="Genomic_DNA"/>
</dbReference>
<dbReference type="SUPFAM" id="SSF51197">
    <property type="entry name" value="Clavaminate synthase-like"/>
    <property type="match status" value="1"/>
</dbReference>
<comment type="caution">
    <text evidence="2">The sequence shown here is derived from an EMBL/GenBank/DDBJ whole genome shotgun (WGS) entry which is preliminary data.</text>
</comment>
<keyword evidence="3" id="KW-1185">Reference proteome</keyword>
<evidence type="ECO:0000259" key="1">
    <source>
        <dbReference type="PROSITE" id="PS51184"/>
    </source>
</evidence>
<gene>
    <name evidence="2" type="ORF">SO694_00023213</name>
</gene>
<accession>A0ABR1FTS3</accession>
<dbReference type="Pfam" id="PF13621">
    <property type="entry name" value="Cupin_8"/>
    <property type="match status" value="1"/>
</dbReference>
<feature type="domain" description="JmjC" evidence="1">
    <location>
        <begin position="153"/>
        <end position="315"/>
    </location>
</feature>
<dbReference type="InterPro" id="IPR041667">
    <property type="entry name" value="Cupin_8"/>
</dbReference>
<protein>
    <recommendedName>
        <fullName evidence="1">JmjC domain-containing protein</fullName>
    </recommendedName>
</protein>
<organism evidence="2 3">
    <name type="scientific">Aureococcus anophagefferens</name>
    <name type="common">Harmful bloom alga</name>
    <dbReference type="NCBI Taxonomy" id="44056"/>
    <lineage>
        <taxon>Eukaryota</taxon>
        <taxon>Sar</taxon>
        <taxon>Stramenopiles</taxon>
        <taxon>Ochrophyta</taxon>
        <taxon>Pelagophyceae</taxon>
        <taxon>Pelagomonadales</taxon>
        <taxon>Pelagomonadaceae</taxon>
        <taxon>Aureococcus</taxon>
    </lineage>
</organism>
<dbReference type="Gene3D" id="2.60.120.650">
    <property type="entry name" value="Cupin"/>
    <property type="match status" value="1"/>
</dbReference>
<evidence type="ECO:0000313" key="2">
    <source>
        <dbReference type="EMBL" id="KAK7238370.1"/>
    </source>
</evidence>
<name>A0ABR1FTS3_AURAN</name>
<evidence type="ECO:0000313" key="3">
    <source>
        <dbReference type="Proteomes" id="UP001363151"/>
    </source>
</evidence>
<reference evidence="2 3" key="1">
    <citation type="submission" date="2024-03" db="EMBL/GenBank/DDBJ databases">
        <title>Aureococcus anophagefferens CCMP1851 and Kratosvirus quantuckense: Draft genome of a second virus-susceptible host strain in the model system.</title>
        <authorList>
            <person name="Chase E."/>
            <person name="Truchon A.R."/>
            <person name="Schepens W."/>
            <person name="Wilhelm S.W."/>
        </authorList>
    </citation>
    <scope>NUCLEOTIDE SEQUENCE [LARGE SCALE GENOMIC DNA]</scope>
    <source>
        <strain evidence="2 3">CCMP1851</strain>
    </source>
</reference>
<dbReference type="InterPro" id="IPR003347">
    <property type="entry name" value="JmjC_dom"/>
</dbReference>
<proteinExistence type="predicted"/>
<sequence length="368" mass="41703">MAPSKKASVGIVFVGMMLTKYHDMMITMLPKPLDAMALRMYYPDMETRMNTLTAGEVELPHITYGLPMDPLKEGETLDKIFNPRGYPTLLKGAFVKDQDEVVAFLSEKNKGKQMRMLNFEKYTDPHFSISCVKGLDEVMTDFDQYARDNLFTNYSREGSPYYAGFEAITDTEDVEKVLGIKSDQMGGRDYKMNNLFTSNFQNDTASAGLHCAPIDSLSIQLVGTKTWYFVGPDDLKDIPSTPLPTFMPFPHTDDELLKKVKHVHVIKQEPGDAIYFGPNWCHSVWTDAGPNVMFNLRYQSPKLLKGGPKYLFFKALFRGIKHGFKFGKNPQDNRVIFGDIYEYLNHYFTECGPSKSAEALFATAKLAP</sequence>